<proteinExistence type="predicted"/>
<evidence type="ECO:0000256" key="1">
    <source>
        <dbReference type="SAM" id="MobiDB-lite"/>
    </source>
</evidence>
<feature type="transmembrane region" description="Helical" evidence="2">
    <location>
        <begin position="44"/>
        <end position="69"/>
    </location>
</feature>
<feature type="compositionally biased region" description="Basic and acidic residues" evidence="1">
    <location>
        <begin position="421"/>
        <end position="438"/>
    </location>
</feature>
<dbReference type="PATRIC" id="fig|1604020.3.peg.158"/>
<feature type="compositionally biased region" description="Polar residues" evidence="1">
    <location>
        <begin position="264"/>
        <end position="275"/>
    </location>
</feature>
<dbReference type="AlphaFoldDB" id="A0A0G2HMB6"/>
<feature type="region of interest" description="Disordered" evidence="1">
    <location>
        <begin position="178"/>
        <end position="238"/>
    </location>
</feature>
<feature type="compositionally biased region" description="Polar residues" evidence="1">
    <location>
        <begin position="350"/>
        <end position="360"/>
    </location>
</feature>
<reference evidence="3 4" key="1">
    <citation type="submission" date="2015-01" db="EMBL/GenBank/DDBJ databases">
        <title>Lifestyle Evolution in Cyanobacterial Symbionts of Sponges.</title>
        <authorList>
            <person name="Burgsdorf I."/>
            <person name="Slaby B.M."/>
            <person name="Handley K.M."/>
            <person name="Haber M."/>
            <person name="Blom J."/>
            <person name="Marshall C.W."/>
            <person name="Gilbert J.A."/>
            <person name="Hentschel U."/>
            <person name="Steindler L."/>
        </authorList>
    </citation>
    <scope>NUCLEOTIDE SEQUENCE [LARGE SCALE GENOMIC DNA]</scope>
    <source>
        <strain evidence="3">SP3</strain>
    </source>
</reference>
<feature type="compositionally biased region" description="Low complexity" evidence="1">
    <location>
        <begin position="395"/>
        <end position="420"/>
    </location>
</feature>
<dbReference type="Proteomes" id="UP000035067">
    <property type="component" value="Unassembled WGS sequence"/>
</dbReference>
<feature type="compositionally biased region" description="Low complexity" evidence="1">
    <location>
        <begin position="560"/>
        <end position="573"/>
    </location>
</feature>
<feature type="compositionally biased region" description="Low complexity" evidence="1">
    <location>
        <begin position="211"/>
        <end position="222"/>
    </location>
</feature>
<keyword evidence="2" id="KW-1133">Transmembrane helix</keyword>
<evidence type="ECO:0000313" key="4">
    <source>
        <dbReference type="Proteomes" id="UP000035067"/>
    </source>
</evidence>
<dbReference type="EMBL" id="JXQG01000020">
    <property type="protein sequence ID" value="KKZ12463.1"/>
    <property type="molecule type" value="Genomic_DNA"/>
</dbReference>
<organism evidence="3 4">
    <name type="scientific">Candidatus Synechococcus spongiarum SP3</name>
    <dbReference type="NCBI Taxonomy" id="1604020"/>
    <lineage>
        <taxon>Bacteria</taxon>
        <taxon>Bacillati</taxon>
        <taxon>Cyanobacteriota</taxon>
        <taxon>Cyanophyceae</taxon>
        <taxon>Synechococcales</taxon>
        <taxon>Synechococcaceae</taxon>
        <taxon>Synechococcus</taxon>
    </lineage>
</organism>
<feature type="region of interest" description="Disordered" evidence="1">
    <location>
        <begin position="261"/>
        <end position="702"/>
    </location>
</feature>
<feature type="compositionally biased region" description="Acidic residues" evidence="1">
    <location>
        <begin position="461"/>
        <end position="472"/>
    </location>
</feature>
<accession>A0A0G2HMB6</accession>
<sequence length="717" mass="72537">MMVQLRQMMDPGHPEQNLWGIASLAMAAEMSETWQHALDHWLDVVLAFSGLSLGLGYGVLLLALPLLLLPIAFPELSRPRDALWSLLLAALAPLLLLNRLPVFSSAGLGELFAAVLMARLAAEVGQGRWESLTPHQREALRHLPRWRSAGADLVAAVLRAAEATWNAVVQVGKAVRGGGQDGGASSGIPEVTPATEPNPGPAADDGGDGGQQAEGAQASGEDGATGGSGEATPEQAHRAGTGWIAAVVQAPQAAWGAVFGPKGTVQQGRQGQSTRKPARKAWVRPDPSVGAQDGQDGQDGGTSPAILDVAPATEVSPDLAVDNAPGSNAPGAETPQPVKGGDGGQEAENTKVSLEETTTGAGEDAAPEQEHLDKPAADGSVTASAEDATPEEHSAPQPAEEPQQAQPGGLAEAPEPAAQPAERDADAVGAKLEDKESVAEDPGAPEPVELSGGAQPAQPLDGDEAEDAEADMEAAATGAGEDEDITPEQGRPDKPAADGSVTDMAEDAAPQEHSAPQPVEEPQQAQPVDGGDLEDGKGADAAPEAPEAVERPVEPPESEPQPSQGIGAHAAGPAPDPGESAPEEPSTPEFAEGAQLTQPLHGAGQPKAGPTNSPSRDADNDASVAVALDDDPEHGAAADQSGGGFVAFGVPTFHDYHGQAAADESGEGFAAKADPGADTPQAMTDASEAEAGPAQPAGEDVVVGSFDEVDAELRGTN</sequence>
<comment type="caution">
    <text evidence="3">The sequence shown here is derived from an EMBL/GenBank/DDBJ whole genome shotgun (WGS) entry which is preliminary data.</text>
</comment>
<gene>
    <name evidence="3" type="ORF">TE42_04495</name>
</gene>
<name>A0A0G2HMB6_9SYNE</name>
<keyword evidence="2" id="KW-0472">Membrane</keyword>
<feature type="compositionally biased region" description="Low complexity" evidence="1">
    <location>
        <begin position="689"/>
        <end position="699"/>
    </location>
</feature>
<evidence type="ECO:0000313" key="3">
    <source>
        <dbReference type="EMBL" id="KKZ12463.1"/>
    </source>
</evidence>
<evidence type="ECO:0000256" key="2">
    <source>
        <dbReference type="SAM" id="Phobius"/>
    </source>
</evidence>
<keyword evidence="2" id="KW-0812">Transmembrane</keyword>
<protein>
    <submittedName>
        <fullName evidence="3">Uncharacterized protein</fullName>
    </submittedName>
</protein>
<feature type="compositionally biased region" description="Low complexity" evidence="1">
    <location>
        <begin position="515"/>
        <end position="528"/>
    </location>
</feature>